<reference evidence="2 3" key="1">
    <citation type="journal article" date="2018" name="Front. Microbiol.">
        <title>Hydrolytic Capabilities as a Key to Environmental Success: Chitinolytic and Cellulolytic Acidobacteria From Acidic Sub-arctic Soils and Boreal Peatlands.</title>
        <authorList>
            <person name="Belova S.E."/>
            <person name="Ravin N.V."/>
            <person name="Pankratov T.A."/>
            <person name="Rakitin A.L."/>
            <person name="Ivanova A.A."/>
            <person name="Beletsky A.V."/>
            <person name="Mardanov A.V."/>
            <person name="Sinninghe Damste J.S."/>
            <person name="Dedysh S.N."/>
        </authorList>
    </citation>
    <scope>NUCLEOTIDE SEQUENCE [LARGE SCALE GENOMIC DNA]</scope>
    <source>
        <strain evidence="2 3">SBC82</strain>
    </source>
</reference>
<protein>
    <submittedName>
        <fullName evidence="2">Uncharacterized protein</fullName>
    </submittedName>
</protein>
<proteinExistence type="predicted"/>
<dbReference type="EMBL" id="CP030840">
    <property type="protein sequence ID" value="AXC11928.1"/>
    <property type="molecule type" value="Genomic_DNA"/>
</dbReference>
<dbReference type="Proteomes" id="UP000253606">
    <property type="component" value="Chromosome"/>
</dbReference>
<sequence length="79" mass="8090">MRRGTHKTHGLAVDSKEADDGLRLAGPMDGVRGGEVIGVGPYGEIGVVSDQGSSGIPDGLRRGDWGGLGRCLDSERAGT</sequence>
<evidence type="ECO:0000313" key="2">
    <source>
        <dbReference type="EMBL" id="AXC11928.1"/>
    </source>
</evidence>
<gene>
    <name evidence="2" type="ORF">ACPOL_2612</name>
</gene>
<feature type="region of interest" description="Disordered" evidence="1">
    <location>
        <begin position="1"/>
        <end position="21"/>
    </location>
</feature>
<keyword evidence="3" id="KW-1185">Reference proteome</keyword>
<organism evidence="2 3">
    <name type="scientific">Acidisarcina polymorpha</name>
    <dbReference type="NCBI Taxonomy" id="2211140"/>
    <lineage>
        <taxon>Bacteria</taxon>
        <taxon>Pseudomonadati</taxon>
        <taxon>Acidobacteriota</taxon>
        <taxon>Terriglobia</taxon>
        <taxon>Terriglobales</taxon>
        <taxon>Acidobacteriaceae</taxon>
        <taxon>Acidisarcina</taxon>
    </lineage>
</organism>
<name>A0A2Z5FYK0_9BACT</name>
<dbReference type="AlphaFoldDB" id="A0A2Z5FYK0"/>
<accession>A0A2Z5FYK0</accession>
<dbReference type="KEGG" id="abas:ACPOL_2612"/>
<evidence type="ECO:0000256" key="1">
    <source>
        <dbReference type="SAM" id="MobiDB-lite"/>
    </source>
</evidence>
<evidence type="ECO:0000313" key="3">
    <source>
        <dbReference type="Proteomes" id="UP000253606"/>
    </source>
</evidence>